<gene>
    <name evidence="8" type="ORF">CMASS_09625</name>
</gene>
<evidence type="ECO:0000256" key="6">
    <source>
        <dbReference type="SAM" id="MobiDB-lite"/>
    </source>
</evidence>
<protein>
    <recommendedName>
        <fullName evidence="10">Septum formation-related domain-containing protein</fullName>
    </recommendedName>
</protein>
<keyword evidence="4" id="KW-0564">Palmitate</keyword>
<feature type="transmembrane region" description="Helical" evidence="7">
    <location>
        <begin position="43"/>
        <end position="64"/>
    </location>
</feature>
<keyword evidence="5" id="KW-0449">Lipoprotein</keyword>
<keyword evidence="9" id="KW-1185">Reference proteome</keyword>
<evidence type="ECO:0008006" key="10">
    <source>
        <dbReference type="Google" id="ProtNLM"/>
    </source>
</evidence>
<keyword evidence="3 7" id="KW-0472">Membrane</keyword>
<evidence type="ECO:0000256" key="1">
    <source>
        <dbReference type="ARBA" id="ARBA00022475"/>
    </source>
</evidence>
<dbReference type="Pfam" id="PF14041">
    <property type="entry name" value="Lipoprotein_21"/>
    <property type="match status" value="1"/>
</dbReference>
<keyword evidence="7" id="KW-1133">Transmembrane helix</keyword>
<organism evidence="8 9">
    <name type="scientific">Corynebacterium massiliense DSM 45435</name>
    <dbReference type="NCBI Taxonomy" id="1121364"/>
    <lineage>
        <taxon>Bacteria</taxon>
        <taxon>Bacillati</taxon>
        <taxon>Actinomycetota</taxon>
        <taxon>Actinomycetes</taxon>
        <taxon>Mycobacteriales</taxon>
        <taxon>Corynebacteriaceae</taxon>
        <taxon>Corynebacterium</taxon>
    </lineage>
</organism>
<evidence type="ECO:0000313" key="9">
    <source>
        <dbReference type="Proteomes" id="UP001220064"/>
    </source>
</evidence>
<feature type="compositionally biased region" description="Low complexity" evidence="6">
    <location>
        <begin position="16"/>
        <end position="31"/>
    </location>
</feature>
<name>A0ABY7U9G9_9CORY</name>
<sequence length="341" mass="36793">MNNYSPHSPDPQWANAQYSQQQYSQQQYEPQEPAPQPSGKSPWPIIIAVILGLILLAGLGWLAYTLMGSDDKDNDAKSAAVTSTAEKSESEKPKTDENKKDKNSKEDEAASDRCSADFLAKDGWERYTSVMECDGEWLYAGVPQTDDTVVLRWDSNSWARYPWDGKAPQSGYDCFDPAKLDADGMPDAIRENVTKCSSTKDEDTKKDAETCGASASEAVSRWAPGLDFGVPGVVPSLEYAGTGEYDPCAALSYIVVPVEGATGSSPVHIMLFHHGDYLGTATAKGYKTSNISTVSDDTISATYKYPLPGESGPASSGEAFATFTWDEGAQKVQMSGDVPPT</sequence>
<keyword evidence="7" id="KW-0812">Transmembrane</keyword>
<keyword evidence="2" id="KW-0732">Signal</keyword>
<evidence type="ECO:0000256" key="3">
    <source>
        <dbReference type="ARBA" id="ARBA00023136"/>
    </source>
</evidence>
<evidence type="ECO:0000256" key="2">
    <source>
        <dbReference type="ARBA" id="ARBA00022729"/>
    </source>
</evidence>
<evidence type="ECO:0000256" key="4">
    <source>
        <dbReference type="ARBA" id="ARBA00023139"/>
    </source>
</evidence>
<evidence type="ECO:0000256" key="7">
    <source>
        <dbReference type="SAM" id="Phobius"/>
    </source>
</evidence>
<feature type="region of interest" description="Disordered" evidence="6">
    <location>
        <begin position="1"/>
        <end position="40"/>
    </location>
</feature>
<dbReference type="EMBL" id="CP063189">
    <property type="protein sequence ID" value="WCZ33336.1"/>
    <property type="molecule type" value="Genomic_DNA"/>
</dbReference>
<dbReference type="RefSeq" id="WP_022863000.1">
    <property type="nucleotide sequence ID" value="NZ_ATVG01000005.1"/>
</dbReference>
<feature type="region of interest" description="Disordered" evidence="6">
    <location>
        <begin position="72"/>
        <end position="112"/>
    </location>
</feature>
<feature type="compositionally biased region" description="Basic and acidic residues" evidence="6">
    <location>
        <begin position="86"/>
        <end position="112"/>
    </location>
</feature>
<proteinExistence type="predicted"/>
<accession>A0ABY7U9G9</accession>
<dbReference type="InterPro" id="IPR025971">
    <property type="entry name" value="LppP/LprE"/>
</dbReference>
<evidence type="ECO:0000313" key="8">
    <source>
        <dbReference type="EMBL" id="WCZ33336.1"/>
    </source>
</evidence>
<evidence type="ECO:0000256" key="5">
    <source>
        <dbReference type="ARBA" id="ARBA00023288"/>
    </source>
</evidence>
<dbReference type="Proteomes" id="UP001220064">
    <property type="component" value="Chromosome"/>
</dbReference>
<reference evidence="8 9" key="1">
    <citation type="submission" date="2020-10" db="EMBL/GenBank/DDBJ databases">
        <title>Complete genome sequence of Corynebacterium massiliense DSM 45435, type strain of Corynebacterium massiliense.</title>
        <authorList>
            <person name="Busche T."/>
            <person name="Kalinowski J."/>
            <person name="Ruckert C."/>
        </authorList>
    </citation>
    <scope>NUCLEOTIDE SEQUENCE [LARGE SCALE GENOMIC DNA]</scope>
    <source>
        <strain evidence="8 9">DSM 45435</strain>
    </source>
</reference>
<keyword evidence="1" id="KW-1003">Cell membrane</keyword>